<keyword evidence="9" id="KW-1133">Transmembrane helix</keyword>
<keyword evidence="12" id="KW-1185">Reference proteome</keyword>
<dbReference type="Pfam" id="PF07730">
    <property type="entry name" value="HisKA_3"/>
    <property type="match status" value="1"/>
</dbReference>
<gene>
    <name evidence="11" type="ORF">Q5716_07955</name>
</gene>
<dbReference type="PANTHER" id="PTHR24421:SF10">
    <property type="entry name" value="NITRATE_NITRITE SENSOR PROTEIN NARQ"/>
    <property type="match status" value="1"/>
</dbReference>
<dbReference type="Pfam" id="PF02518">
    <property type="entry name" value="HATPase_c"/>
    <property type="match status" value="1"/>
</dbReference>
<dbReference type="EMBL" id="JAUQUB010000001">
    <property type="protein sequence ID" value="MDO7882154.1"/>
    <property type="molecule type" value="Genomic_DNA"/>
</dbReference>
<accession>A0ABT9BM96</accession>
<dbReference type="RefSeq" id="WP_305002537.1">
    <property type="nucleotide sequence ID" value="NZ_JAUQUB010000001.1"/>
</dbReference>
<comment type="caution">
    <text evidence="11">The sequence shown here is derived from an EMBL/GenBank/DDBJ whole genome shotgun (WGS) entry which is preliminary data.</text>
</comment>
<evidence type="ECO:0000259" key="10">
    <source>
        <dbReference type="SMART" id="SM00387"/>
    </source>
</evidence>
<evidence type="ECO:0000256" key="4">
    <source>
        <dbReference type="ARBA" id="ARBA00022679"/>
    </source>
</evidence>
<keyword evidence="4" id="KW-0808">Transferase</keyword>
<evidence type="ECO:0000256" key="5">
    <source>
        <dbReference type="ARBA" id="ARBA00022741"/>
    </source>
</evidence>
<dbReference type="InterPro" id="IPR050482">
    <property type="entry name" value="Sensor_HK_TwoCompSys"/>
</dbReference>
<evidence type="ECO:0000256" key="2">
    <source>
        <dbReference type="ARBA" id="ARBA00012438"/>
    </source>
</evidence>
<evidence type="ECO:0000256" key="1">
    <source>
        <dbReference type="ARBA" id="ARBA00000085"/>
    </source>
</evidence>
<dbReference type="SUPFAM" id="SSF55874">
    <property type="entry name" value="ATPase domain of HSP90 chaperone/DNA topoisomerase II/histidine kinase"/>
    <property type="match status" value="1"/>
</dbReference>
<keyword evidence="8" id="KW-0902">Two-component regulatory system</keyword>
<dbReference type="Gene3D" id="3.30.565.10">
    <property type="entry name" value="Histidine kinase-like ATPase, C-terminal domain"/>
    <property type="match status" value="1"/>
</dbReference>
<dbReference type="PANTHER" id="PTHR24421">
    <property type="entry name" value="NITRATE/NITRITE SENSOR PROTEIN NARX-RELATED"/>
    <property type="match status" value="1"/>
</dbReference>
<dbReference type="GO" id="GO:0016301">
    <property type="term" value="F:kinase activity"/>
    <property type="evidence" value="ECO:0007669"/>
    <property type="project" value="UniProtKB-KW"/>
</dbReference>
<sequence>MRSTRHPPAHWRAGWGGWHGPWPEEWADRPLGPRMSERGKLLFPVLVSLLLQVPPSLFWVAVMGRSPATVGTLALAIAGPLVLLAARRFPGPTVLAMSILASLDFYFMPNVPSAPYVALAFAIVGALLHGARVWAWASVGAAWAVTLTFGLIYGQDWHPVRVALTTLSILLIFGIGEAVRGRREMMADFRKTVAQRRQSEVQAERVRIARELHDVLAHSLSQINVQAGVGLHLMERQPEKAAEALASIKETSKTALDEVRSVLGVLRSGTHDPDAPLLPEPDLSRLPGLAASVTAQGVEVTLDSTVREAPQAIALALYRIAQESLTNVVRHARASRATVSLRLEGGFYVLTIDDDGVGLDGRGSGDGRGMLGMRERAELLGGGLESGRSTLGGTRITARIPAKESE</sequence>
<dbReference type="Gene3D" id="1.20.5.1930">
    <property type="match status" value="1"/>
</dbReference>
<evidence type="ECO:0000256" key="8">
    <source>
        <dbReference type="ARBA" id="ARBA00023012"/>
    </source>
</evidence>
<evidence type="ECO:0000313" key="11">
    <source>
        <dbReference type="EMBL" id="MDO7882154.1"/>
    </source>
</evidence>
<name>A0ABT9BM96_9MICO</name>
<protein>
    <recommendedName>
        <fullName evidence="2">histidine kinase</fullName>
        <ecNumber evidence="2">2.7.13.3</ecNumber>
    </recommendedName>
</protein>
<feature type="transmembrane region" description="Helical" evidence="9">
    <location>
        <begin position="114"/>
        <end position="131"/>
    </location>
</feature>
<keyword evidence="7" id="KW-0067">ATP-binding</keyword>
<feature type="transmembrane region" description="Helical" evidence="9">
    <location>
        <begin position="160"/>
        <end position="179"/>
    </location>
</feature>
<dbReference type="SMART" id="SM00387">
    <property type="entry name" value="HATPase_c"/>
    <property type="match status" value="1"/>
</dbReference>
<feature type="transmembrane region" description="Helical" evidence="9">
    <location>
        <begin position="136"/>
        <end position="154"/>
    </location>
</feature>
<evidence type="ECO:0000256" key="9">
    <source>
        <dbReference type="SAM" id="Phobius"/>
    </source>
</evidence>
<dbReference type="CDD" id="cd16917">
    <property type="entry name" value="HATPase_UhpB-NarQ-NarX-like"/>
    <property type="match status" value="1"/>
</dbReference>
<dbReference type="InterPro" id="IPR036890">
    <property type="entry name" value="HATPase_C_sf"/>
</dbReference>
<keyword evidence="3" id="KW-0597">Phosphoprotein</keyword>
<proteinExistence type="predicted"/>
<feature type="transmembrane region" description="Helical" evidence="9">
    <location>
        <begin position="41"/>
        <end position="62"/>
    </location>
</feature>
<evidence type="ECO:0000256" key="6">
    <source>
        <dbReference type="ARBA" id="ARBA00022777"/>
    </source>
</evidence>
<feature type="transmembrane region" description="Helical" evidence="9">
    <location>
        <begin position="68"/>
        <end position="86"/>
    </location>
</feature>
<keyword evidence="9" id="KW-0472">Membrane</keyword>
<feature type="domain" description="Histidine kinase/HSP90-like ATPase" evidence="10">
    <location>
        <begin position="312"/>
        <end position="404"/>
    </location>
</feature>
<organism evidence="11 12">
    <name type="scientific">Antiquaquibacter soli</name>
    <dbReference type="NCBI Taxonomy" id="3064523"/>
    <lineage>
        <taxon>Bacteria</taxon>
        <taxon>Bacillati</taxon>
        <taxon>Actinomycetota</taxon>
        <taxon>Actinomycetes</taxon>
        <taxon>Micrococcales</taxon>
        <taxon>Microbacteriaceae</taxon>
        <taxon>Antiquaquibacter</taxon>
    </lineage>
</organism>
<keyword evidence="5" id="KW-0547">Nucleotide-binding</keyword>
<dbReference type="InterPro" id="IPR011712">
    <property type="entry name" value="Sig_transdc_His_kin_sub3_dim/P"/>
</dbReference>
<evidence type="ECO:0000256" key="7">
    <source>
        <dbReference type="ARBA" id="ARBA00022840"/>
    </source>
</evidence>
<dbReference type="InterPro" id="IPR003594">
    <property type="entry name" value="HATPase_dom"/>
</dbReference>
<keyword evidence="9" id="KW-0812">Transmembrane</keyword>
<dbReference type="EC" id="2.7.13.3" evidence="2"/>
<evidence type="ECO:0000256" key="3">
    <source>
        <dbReference type="ARBA" id="ARBA00022553"/>
    </source>
</evidence>
<comment type="catalytic activity">
    <reaction evidence="1">
        <text>ATP + protein L-histidine = ADP + protein N-phospho-L-histidine.</text>
        <dbReference type="EC" id="2.7.13.3"/>
    </reaction>
</comment>
<reference evidence="11 12" key="1">
    <citation type="submission" date="2023-07" db="EMBL/GenBank/DDBJ databases">
        <title>Protaetiibacter sp. nov WY-16 isolated from soil.</title>
        <authorList>
            <person name="Liu B."/>
            <person name="Wan Y."/>
        </authorList>
    </citation>
    <scope>NUCLEOTIDE SEQUENCE [LARGE SCALE GENOMIC DNA]</scope>
    <source>
        <strain evidence="11 12">WY-16</strain>
    </source>
</reference>
<evidence type="ECO:0000313" key="12">
    <source>
        <dbReference type="Proteomes" id="UP001241072"/>
    </source>
</evidence>
<keyword evidence="6 11" id="KW-0418">Kinase</keyword>
<dbReference type="Proteomes" id="UP001241072">
    <property type="component" value="Unassembled WGS sequence"/>
</dbReference>